<sequence length="191" mass="20633">MYQAILADAKFHQQLLVFDRDLSAIARAAGCHRCGGTLHSARFARKPRGCPAGLSSDYDQRFSFCCAVDGCRKRTTPPSLRFLGRKVDLATVVTLIAAMLHGTTPARLARLSAVPGIDRRTIGRWRAWWRSTLTEGPFAAVAAAAVVPPVDIARLPVSLLERFAGDLEGKLTGLLRFLGPLTGGTAAMRAF</sequence>
<protein>
    <submittedName>
        <fullName evidence="1">Uncharacterized protein</fullName>
    </submittedName>
</protein>
<dbReference type="AlphaFoldDB" id="A0A2S6NG11"/>
<evidence type="ECO:0000313" key="1">
    <source>
        <dbReference type="EMBL" id="PPQ33585.1"/>
    </source>
</evidence>
<comment type="caution">
    <text evidence="1">The sequence shown here is derived from an EMBL/GenBank/DDBJ whole genome shotgun (WGS) entry which is preliminary data.</text>
</comment>
<dbReference type="Proteomes" id="UP000239724">
    <property type="component" value="Unassembled WGS sequence"/>
</dbReference>
<gene>
    <name evidence="1" type="ORF">CCS01_14085</name>
</gene>
<reference evidence="1 2" key="1">
    <citation type="journal article" date="2018" name="Arch. Microbiol.">
        <title>New insights into the metabolic potential of the phototrophic purple bacterium Rhodopila globiformis DSM 161(T) from its draft genome sequence and evidence for a vanadium-dependent nitrogenase.</title>
        <authorList>
            <person name="Imhoff J.F."/>
            <person name="Rahn T."/>
            <person name="Kunzel S."/>
            <person name="Neulinger S.C."/>
        </authorList>
    </citation>
    <scope>NUCLEOTIDE SEQUENCE [LARGE SCALE GENOMIC DNA]</scope>
    <source>
        <strain evidence="1 2">DSM 161</strain>
    </source>
</reference>
<proteinExistence type="predicted"/>
<accession>A0A2S6NG11</accession>
<dbReference type="EMBL" id="NHRY01000143">
    <property type="protein sequence ID" value="PPQ33585.1"/>
    <property type="molecule type" value="Genomic_DNA"/>
</dbReference>
<keyword evidence="2" id="KW-1185">Reference proteome</keyword>
<evidence type="ECO:0000313" key="2">
    <source>
        <dbReference type="Proteomes" id="UP000239724"/>
    </source>
</evidence>
<name>A0A2S6NG11_RHOGL</name>
<organism evidence="1 2">
    <name type="scientific">Rhodopila globiformis</name>
    <name type="common">Rhodopseudomonas globiformis</name>
    <dbReference type="NCBI Taxonomy" id="1071"/>
    <lineage>
        <taxon>Bacteria</taxon>
        <taxon>Pseudomonadati</taxon>
        <taxon>Pseudomonadota</taxon>
        <taxon>Alphaproteobacteria</taxon>
        <taxon>Acetobacterales</taxon>
        <taxon>Acetobacteraceae</taxon>
        <taxon>Rhodopila</taxon>
    </lineage>
</organism>